<organism evidence="2 3">
    <name type="scientific">Novosphingobium barchaimii LL02</name>
    <dbReference type="NCBI Taxonomy" id="1114963"/>
    <lineage>
        <taxon>Bacteria</taxon>
        <taxon>Pseudomonadati</taxon>
        <taxon>Pseudomonadota</taxon>
        <taxon>Alphaproteobacteria</taxon>
        <taxon>Sphingomonadales</taxon>
        <taxon>Sphingomonadaceae</taxon>
        <taxon>Novosphingobium</taxon>
    </lineage>
</organism>
<comment type="caution">
    <text evidence="2">The sequence shown here is derived from an EMBL/GenBank/DDBJ whole genome shotgun (WGS) entry which is preliminary data.</text>
</comment>
<feature type="region of interest" description="Disordered" evidence="1">
    <location>
        <begin position="207"/>
        <end position="235"/>
    </location>
</feature>
<keyword evidence="3" id="KW-1185">Reference proteome</keyword>
<evidence type="ECO:0000313" key="2">
    <source>
        <dbReference type="EMBL" id="KMS60455.1"/>
    </source>
</evidence>
<evidence type="ECO:0000313" key="3">
    <source>
        <dbReference type="Proteomes" id="UP000052268"/>
    </source>
</evidence>
<accession>A0A0J8B258</accession>
<reference evidence="2 3" key="1">
    <citation type="journal article" date="2015" name="G3 (Bethesda)">
        <title>Insights into Ongoing Evolution of the Hexachlorocyclohexane Catabolic Pathway from Comparative Genomics of Ten Sphingomonadaceae Strains.</title>
        <authorList>
            <person name="Pearce S.L."/>
            <person name="Oakeshott J.G."/>
            <person name="Pandey G."/>
        </authorList>
    </citation>
    <scope>NUCLEOTIDE SEQUENCE [LARGE SCALE GENOMIC DNA]</scope>
    <source>
        <strain evidence="2 3">LL02</strain>
    </source>
</reference>
<proteinExistence type="predicted"/>
<protein>
    <submittedName>
        <fullName evidence="2">Uncharacterized protein</fullName>
    </submittedName>
</protein>
<evidence type="ECO:0000256" key="1">
    <source>
        <dbReference type="SAM" id="MobiDB-lite"/>
    </source>
</evidence>
<dbReference type="AlphaFoldDB" id="A0A0J8B258"/>
<gene>
    <name evidence="2" type="ORF">V474_01195</name>
</gene>
<dbReference type="EMBL" id="JACU01000001">
    <property type="protein sequence ID" value="KMS60455.1"/>
    <property type="molecule type" value="Genomic_DNA"/>
</dbReference>
<dbReference type="Proteomes" id="UP000052268">
    <property type="component" value="Unassembled WGS sequence"/>
</dbReference>
<name>A0A0J8B258_9SPHN</name>
<feature type="compositionally biased region" description="Basic and acidic residues" evidence="1">
    <location>
        <begin position="217"/>
        <end position="235"/>
    </location>
</feature>
<dbReference type="PATRIC" id="fig|1114963.3.peg.235"/>
<sequence>MAGRGDARGDVRHGEADAVDELAFEAAVDGAVGGVAVRIGAAPAVAVDRIVHRIGAVADVVAHAEHIEGAVLLGHGSVRAGCLRRADLAHAHHDAVIGLDRGIGQGAGPAHISARGGAWVAVLDLLVLLVERDHEFVARARDRLHEGELLAEPAVVGVFLDLGEVFGIAAPCVGLGGRGGDIVLVLAQEHRAIGGDRLDRGAVDHRMGGLAPGERGGGGKRDGADGGEGGEAHERLRCDGRSIARAISLPPDTASP</sequence>